<accession>A0A424YDU2</accession>
<comment type="similarity">
    <text evidence="2 10">Belongs to the TRAFAC class TrmE-Era-EngA-EngB-Septin-like GTPase superfamily. EngB GTPase family.</text>
</comment>
<dbReference type="Pfam" id="PF01926">
    <property type="entry name" value="MMR_HSR1"/>
    <property type="match status" value="1"/>
</dbReference>
<evidence type="ECO:0000313" key="12">
    <source>
        <dbReference type="EMBL" id="RQD75335.1"/>
    </source>
</evidence>
<name>A0A424YDU2_9FIRM</name>
<evidence type="ECO:0000256" key="9">
    <source>
        <dbReference type="ARBA" id="ARBA00023306"/>
    </source>
</evidence>
<dbReference type="SUPFAM" id="SSF52540">
    <property type="entry name" value="P-loop containing nucleoside triphosphate hydrolases"/>
    <property type="match status" value="1"/>
</dbReference>
<dbReference type="NCBIfam" id="TIGR00231">
    <property type="entry name" value="small_GTP"/>
    <property type="match status" value="1"/>
</dbReference>
<comment type="caution">
    <text evidence="12">The sequence shown here is derived from an EMBL/GenBank/DDBJ whole genome shotgun (WGS) entry which is preliminary data.</text>
</comment>
<keyword evidence="7 10" id="KW-0342">GTP-binding</keyword>
<evidence type="ECO:0000259" key="11">
    <source>
        <dbReference type="PROSITE" id="PS51706"/>
    </source>
</evidence>
<evidence type="ECO:0000256" key="4">
    <source>
        <dbReference type="ARBA" id="ARBA00022723"/>
    </source>
</evidence>
<dbReference type="Gene3D" id="3.40.50.300">
    <property type="entry name" value="P-loop containing nucleotide triphosphate hydrolases"/>
    <property type="match status" value="1"/>
</dbReference>
<organism evidence="12 13">
    <name type="scientific">Candidatus Syntrophonatronum acetioxidans</name>
    <dbReference type="NCBI Taxonomy" id="1795816"/>
    <lineage>
        <taxon>Bacteria</taxon>
        <taxon>Bacillati</taxon>
        <taxon>Bacillota</taxon>
        <taxon>Clostridia</taxon>
        <taxon>Eubacteriales</taxon>
        <taxon>Syntrophomonadaceae</taxon>
        <taxon>Candidatus Syntrophonatronum</taxon>
    </lineage>
</organism>
<dbReference type="PANTHER" id="PTHR11649:SF13">
    <property type="entry name" value="ENGB-TYPE G DOMAIN-CONTAINING PROTEIN"/>
    <property type="match status" value="1"/>
</dbReference>
<dbReference type="NCBIfam" id="TIGR03598">
    <property type="entry name" value="GTPase_YsxC"/>
    <property type="match status" value="1"/>
</dbReference>
<dbReference type="GO" id="GO:0005525">
    <property type="term" value="F:GTP binding"/>
    <property type="evidence" value="ECO:0007669"/>
    <property type="project" value="UniProtKB-UniRule"/>
</dbReference>
<dbReference type="InterPro" id="IPR006073">
    <property type="entry name" value="GTP-bd"/>
</dbReference>
<dbReference type="HAMAP" id="MF_00321">
    <property type="entry name" value="GTPase_EngB"/>
    <property type="match status" value="1"/>
</dbReference>
<keyword evidence="6" id="KW-0460">Magnesium</keyword>
<evidence type="ECO:0000256" key="10">
    <source>
        <dbReference type="HAMAP-Rule" id="MF_00321"/>
    </source>
</evidence>
<evidence type="ECO:0000256" key="6">
    <source>
        <dbReference type="ARBA" id="ARBA00022842"/>
    </source>
</evidence>
<dbReference type="EMBL" id="QZAA01000162">
    <property type="protein sequence ID" value="RQD75335.1"/>
    <property type="molecule type" value="Genomic_DNA"/>
</dbReference>
<evidence type="ECO:0000256" key="8">
    <source>
        <dbReference type="ARBA" id="ARBA00023210"/>
    </source>
</evidence>
<dbReference type="PROSITE" id="PS51706">
    <property type="entry name" value="G_ENGB"/>
    <property type="match status" value="1"/>
</dbReference>
<evidence type="ECO:0000313" key="13">
    <source>
        <dbReference type="Proteomes" id="UP000285138"/>
    </source>
</evidence>
<proteinExistence type="inferred from homology"/>
<dbReference type="InterPro" id="IPR030393">
    <property type="entry name" value="G_ENGB_dom"/>
</dbReference>
<dbReference type="GO" id="GO:0046872">
    <property type="term" value="F:metal ion binding"/>
    <property type="evidence" value="ECO:0007669"/>
    <property type="project" value="UniProtKB-KW"/>
</dbReference>
<dbReference type="AlphaFoldDB" id="A0A424YDU2"/>
<evidence type="ECO:0000256" key="3">
    <source>
        <dbReference type="ARBA" id="ARBA00022618"/>
    </source>
</evidence>
<evidence type="ECO:0000256" key="5">
    <source>
        <dbReference type="ARBA" id="ARBA00022741"/>
    </source>
</evidence>
<dbReference type="FunFam" id="3.40.50.300:FF:000098">
    <property type="entry name" value="Probable GTP-binding protein EngB"/>
    <property type="match status" value="1"/>
</dbReference>
<keyword evidence="4" id="KW-0479">Metal-binding</keyword>
<dbReference type="GO" id="GO:0005829">
    <property type="term" value="C:cytosol"/>
    <property type="evidence" value="ECO:0007669"/>
    <property type="project" value="TreeGrafter"/>
</dbReference>
<feature type="domain" description="EngB-type G" evidence="11">
    <location>
        <begin position="22"/>
        <end position="195"/>
    </location>
</feature>
<dbReference type="InterPro" id="IPR027417">
    <property type="entry name" value="P-loop_NTPase"/>
</dbReference>
<dbReference type="PANTHER" id="PTHR11649">
    <property type="entry name" value="MSS1/TRME-RELATED GTP-BINDING PROTEIN"/>
    <property type="match status" value="1"/>
</dbReference>
<keyword evidence="8 10" id="KW-0717">Septation</keyword>
<sequence length="196" mass="22187">MRVKSVEFVKKASQPGQFPPEELPEVAFAGRSNVGKSSLINTLINRKKLAPTSGQPGKTRTIDFYIINGKIYLVDLPGYGFARVSKKMKEKWGKLVEGYLQNRSQLKLVVLLVDIRHDPTEDDLLMYDWLKYYHIPVLIAATKRDKISRGKALQKIKGIKAKLEVEPGDLVVPFSAKSKEGKDEIWKYINQLSNQG</sequence>
<evidence type="ECO:0000256" key="2">
    <source>
        <dbReference type="ARBA" id="ARBA00009638"/>
    </source>
</evidence>
<dbReference type="GO" id="GO:0000917">
    <property type="term" value="P:division septum assembly"/>
    <property type="evidence" value="ECO:0007669"/>
    <property type="project" value="UniProtKB-KW"/>
</dbReference>
<gene>
    <name evidence="10" type="primary">engB</name>
    <name evidence="12" type="ORF">D5R97_06230</name>
</gene>
<dbReference type="Proteomes" id="UP000285138">
    <property type="component" value="Unassembled WGS sequence"/>
</dbReference>
<dbReference type="InterPro" id="IPR005225">
    <property type="entry name" value="Small_GTP-bd"/>
</dbReference>
<keyword evidence="5 10" id="KW-0547">Nucleotide-binding</keyword>
<comment type="function">
    <text evidence="10">Necessary for normal cell division and for the maintenance of normal septation.</text>
</comment>
<dbReference type="CDD" id="cd01876">
    <property type="entry name" value="YihA_EngB"/>
    <property type="match status" value="1"/>
</dbReference>
<comment type="cofactor">
    <cofactor evidence="1">
        <name>Mg(2+)</name>
        <dbReference type="ChEBI" id="CHEBI:18420"/>
    </cofactor>
</comment>
<keyword evidence="9 10" id="KW-0131">Cell cycle</keyword>
<dbReference type="InterPro" id="IPR019987">
    <property type="entry name" value="GTP-bd_ribosome_bio_YsxC"/>
</dbReference>
<evidence type="ECO:0000256" key="1">
    <source>
        <dbReference type="ARBA" id="ARBA00001946"/>
    </source>
</evidence>
<reference evidence="12 13" key="1">
    <citation type="submission" date="2018-08" db="EMBL/GenBank/DDBJ databases">
        <title>The metabolism and importance of syntrophic acetate oxidation coupled to methane or sulfide production in haloalkaline environments.</title>
        <authorList>
            <person name="Timmers P.H.A."/>
            <person name="Vavourakis C.D."/>
            <person name="Sorokin D.Y."/>
            <person name="Sinninghe Damste J.S."/>
            <person name="Muyzer G."/>
            <person name="Stams A.J.M."/>
            <person name="Plugge C.M."/>
        </authorList>
    </citation>
    <scope>NUCLEOTIDE SEQUENCE [LARGE SCALE GENOMIC DNA]</scope>
    <source>
        <strain evidence="12">MSAO_Bac1</strain>
    </source>
</reference>
<evidence type="ECO:0000256" key="7">
    <source>
        <dbReference type="ARBA" id="ARBA00023134"/>
    </source>
</evidence>
<keyword evidence="3 10" id="KW-0132">Cell division</keyword>
<protein>
    <recommendedName>
        <fullName evidence="10">Probable GTP-binding protein EngB</fullName>
    </recommendedName>
</protein>